<keyword evidence="1" id="KW-0472">Membrane</keyword>
<proteinExistence type="predicted"/>
<accession>A0A059FGF0</accession>
<feature type="transmembrane region" description="Helical" evidence="1">
    <location>
        <begin position="62"/>
        <end position="80"/>
    </location>
</feature>
<dbReference type="PATRIC" id="fig|1280952.3.peg.1142"/>
<dbReference type="EMBL" id="ARYJ01000003">
    <property type="protein sequence ID" value="KCZ89730.1"/>
    <property type="molecule type" value="Genomic_DNA"/>
</dbReference>
<evidence type="ECO:0000256" key="1">
    <source>
        <dbReference type="SAM" id="Phobius"/>
    </source>
</evidence>
<keyword evidence="1" id="KW-0812">Transmembrane</keyword>
<sequence length="143" mass="15555">MTSTPHFNPHDAGTETAGHRSALSEINRQLQEEHRKRNSGWLTFAGFFALNSFSAYVTGGVAGLLFCSLMLAIPGYLALYRRGEISAWVLFALSLSNVLWAAASWAQRTSSFGSAVFFLSALFAMNFLGVAMTNRKLRQAAAG</sequence>
<evidence type="ECO:0000313" key="2">
    <source>
        <dbReference type="EMBL" id="KCZ89730.1"/>
    </source>
</evidence>
<keyword evidence="3" id="KW-1185">Reference proteome</keyword>
<evidence type="ECO:0000313" key="3">
    <source>
        <dbReference type="Proteomes" id="UP000024816"/>
    </source>
</evidence>
<gene>
    <name evidence="2" type="ORF">HJA_05747</name>
</gene>
<reference evidence="2 3" key="1">
    <citation type="journal article" date="2014" name="Antonie Van Leeuwenhoek">
        <title>Hyphomonas beringensis sp. nov. and Hyphomonas chukchiensis sp. nov., isolated from surface seawater of the Bering Sea and Chukchi Sea.</title>
        <authorList>
            <person name="Li C."/>
            <person name="Lai Q."/>
            <person name="Li G."/>
            <person name="Dong C."/>
            <person name="Wang J."/>
            <person name="Liao Y."/>
            <person name="Shao Z."/>
        </authorList>
    </citation>
    <scope>NUCLEOTIDE SEQUENCE [LARGE SCALE GENOMIC DNA]</scope>
    <source>
        <strain evidence="2 3">VP2</strain>
    </source>
</reference>
<dbReference type="RefSeq" id="WP_035579396.1">
    <property type="nucleotide sequence ID" value="NZ_ARYJ01000003.1"/>
</dbReference>
<comment type="caution">
    <text evidence="2">The sequence shown here is derived from an EMBL/GenBank/DDBJ whole genome shotgun (WGS) entry which is preliminary data.</text>
</comment>
<name>A0A059FGF0_9PROT</name>
<dbReference type="AlphaFoldDB" id="A0A059FGF0"/>
<feature type="transmembrane region" description="Helical" evidence="1">
    <location>
        <begin position="112"/>
        <end position="131"/>
    </location>
</feature>
<dbReference type="STRING" id="1280952.HJA_05747"/>
<keyword evidence="1" id="KW-1133">Transmembrane helix</keyword>
<organism evidence="2 3">
    <name type="scientific">Hyphomonas jannaschiana VP2</name>
    <dbReference type="NCBI Taxonomy" id="1280952"/>
    <lineage>
        <taxon>Bacteria</taxon>
        <taxon>Pseudomonadati</taxon>
        <taxon>Pseudomonadota</taxon>
        <taxon>Alphaproteobacteria</taxon>
        <taxon>Hyphomonadales</taxon>
        <taxon>Hyphomonadaceae</taxon>
        <taxon>Hyphomonas</taxon>
    </lineage>
</organism>
<dbReference type="Proteomes" id="UP000024816">
    <property type="component" value="Unassembled WGS sequence"/>
</dbReference>
<feature type="transmembrane region" description="Helical" evidence="1">
    <location>
        <begin position="87"/>
        <end position="106"/>
    </location>
</feature>
<protein>
    <submittedName>
        <fullName evidence="2">Uncharacterized protein</fullName>
    </submittedName>
</protein>